<dbReference type="EMBL" id="QGQD01000079">
    <property type="protein sequence ID" value="TLC98944.1"/>
    <property type="molecule type" value="Genomic_DNA"/>
</dbReference>
<feature type="transmembrane region" description="Helical" evidence="1">
    <location>
        <begin position="42"/>
        <end position="62"/>
    </location>
</feature>
<dbReference type="Proteomes" id="UP000306509">
    <property type="component" value="Unassembled WGS sequence"/>
</dbReference>
<sequence>MADKTRNKWFYIKLFTVLHISLLFSSLSGVASKMAANQKFLSLEFCGYYGLVLVIMFVYAFIWQQILKRIPLTVAFANKPVTLIWGMIFGKIIFGEVITWNMLLGAGIIFFGIYLVVTSDE</sequence>
<protein>
    <submittedName>
        <fullName evidence="2">EamA-like transporter family protein</fullName>
    </submittedName>
</protein>
<comment type="caution">
    <text evidence="2">The sequence shown here is derived from an EMBL/GenBank/DDBJ whole genome shotgun (WGS) entry which is preliminary data.</text>
</comment>
<keyword evidence="1" id="KW-0812">Transmembrane</keyword>
<keyword evidence="3" id="KW-1185">Reference proteome</keyword>
<feature type="transmembrane region" description="Helical" evidence="1">
    <location>
        <begin position="100"/>
        <end position="117"/>
    </location>
</feature>
<dbReference type="InterPro" id="IPR037185">
    <property type="entry name" value="EmrE-like"/>
</dbReference>
<evidence type="ECO:0000313" key="3">
    <source>
        <dbReference type="Proteomes" id="UP000306509"/>
    </source>
</evidence>
<dbReference type="OrthoDB" id="3192564at2"/>
<proteinExistence type="predicted"/>
<organism evidence="2 3">
    <name type="scientific">Robinsoniella peoriensis</name>
    <dbReference type="NCBI Taxonomy" id="180332"/>
    <lineage>
        <taxon>Bacteria</taxon>
        <taxon>Bacillati</taxon>
        <taxon>Bacillota</taxon>
        <taxon>Clostridia</taxon>
        <taxon>Lachnospirales</taxon>
        <taxon>Lachnospiraceae</taxon>
        <taxon>Robinsoniella</taxon>
    </lineage>
</organism>
<dbReference type="SUPFAM" id="SSF103481">
    <property type="entry name" value="Multidrug resistance efflux transporter EmrE"/>
    <property type="match status" value="1"/>
</dbReference>
<dbReference type="RefSeq" id="WP_070041636.1">
    <property type="nucleotide sequence ID" value="NZ_CABMJZ010000074.1"/>
</dbReference>
<keyword evidence="1" id="KW-1133">Transmembrane helix</keyword>
<accession>A0A4U8Q2I1</accession>
<evidence type="ECO:0000313" key="2">
    <source>
        <dbReference type="EMBL" id="TLC98944.1"/>
    </source>
</evidence>
<dbReference type="Gene3D" id="1.10.3730.20">
    <property type="match status" value="1"/>
</dbReference>
<reference evidence="2 3" key="1">
    <citation type="journal article" date="2019" name="Anaerobe">
        <title>Detection of Robinsoniella peoriensis in multiple bone samples of a trauma patient.</title>
        <authorList>
            <person name="Schrottner P."/>
            <person name="Hartwich K."/>
            <person name="Bunk B."/>
            <person name="Schober I."/>
            <person name="Helbig S."/>
            <person name="Rudolph W.W."/>
            <person name="Gunzer F."/>
        </authorList>
    </citation>
    <scope>NUCLEOTIDE SEQUENCE [LARGE SCALE GENOMIC DNA]</scope>
    <source>
        <strain evidence="2 3">DSM 106044</strain>
    </source>
</reference>
<keyword evidence="1" id="KW-0472">Membrane</keyword>
<gene>
    <name evidence="2" type="ORF">DSM106044_04274</name>
</gene>
<evidence type="ECO:0000256" key="1">
    <source>
        <dbReference type="SAM" id="Phobius"/>
    </source>
</evidence>
<dbReference type="AlphaFoldDB" id="A0A4U8Q2I1"/>
<dbReference type="STRING" id="180332.GCA_000797495_02655"/>
<name>A0A4U8Q2I1_9FIRM</name>